<evidence type="ECO:0000313" key="3">
    <source>
        <dbReference type="Proteomes" id="UP001313282"/>
    </source>
</evidence>
<feature type="transmembrane region" description="Helical" evidence="1">
    <location>
        <begin position="36"/>
        <end position="57"/>
    </location>
</feature>
<protein>
    <submittedName>
        <fullName evidence="2">Uncharacterized protein</fullName>
    </submittedName>
</protein>
<feature type="transmembrane region" description="Helical" evidence="1">
    <location>
        <begin position="77"/>
        <end position="95"/>
    </location>
</feature>
<keyword evidence="1" id="KW-1133">Transmembrane helix</keyword>
<dbReference type="EMBL" id="JAVHNR010000012">
    <property type="protein sequence ID" value="KAK6330036.1"/>
    <property type="molecule type" value="Genomic_DNA"/>
</dbReference>
<keyword evidence="1" id="KW-0812">Transmembrane</keyword>
<keyword evidence="3" id="KW-1185">Reference proteome</keyword>
<feature type="transmembrane region" description="Helical" evidence="1">
    <location>
        <begin position="6"/>
        <end position="24"/>
    </location>
</feature>
<evidence type="ECO:0000256" key="1">
    <source>
        <dbReference type="SAM" id="Phobius"/>
    </source>
</evidence>
<dbReference type="AlphaFoldDB" id="A0AAN8MGJ4"/>
<keyword evidence="1" id="KW-0472">Membrane</keyword>
<comment type="caution">
    <text evidence="2">The sequence shown here is derived from an EMBL/GenBank/DDBJ whole genome shotgun (WGS) entry which is preliminary data.</text>
</comment>
<proteinExistence type="predicted"/>
<gene>
    <name evidence="2" type="ORF">TWF718_003464</name>
</gene>
<name>A0AAN8MGJ4_9PEZI</name>
<dbReference type="Proteomes" id="UP001313282">
    <property type="component" value="Unassembled WGS sequence"/>
</dbReference>
<sequence>MPIAGFSSLAQTACLPFLLVYILLEKPDTAKAFNAAVAGSTLGANVILVLAAKRLLFWWKRVDHEEGATKSRWELMMIGNSCLGFVWLWCLYYFVALRPRHASTASEVGTMGKAGV</sequence>
<organism evidence="2 3">
    <name type="scientific">Orbilia javanica</name>
    <dbReference type="NCBI Taxonomy" id="47235"/>
    <lineage>
        <taxon>Eukaryota</taxon>
        <taxon>Fungi</taxon>
        <taxon>Dikarya</taxon>
        <taxon>Ascomycota</taxon>
        <taxon>Pezizomycotina</taxon>
        <taxon>Orbiliomycetes</taxon>
        <taxon>Orbiliales</taxon>
        <taxon>Orbiliaceae</taxon>
        <taxon>Orbilia</taxon>
    </lineage>
</organism>
<evidence type="ECO:0000313" key="2">
    <source>
        <dbReference type="EMBL" id="KAK6330036.1"/>
    </source>
</evidence>
<accession>A0AAN8MGJ4</accession>
<reference evidence="2 3" key="1">
    <citation type="submission" date="2019-10" db="EMBL/GenBank/DDBJ databases">
        <authorList>
            <person name="Palmer J.M."/>
        </authorList>
    </citation>
    <scope>NUCLEOTIDE SEQUENCE [LARGE SCALE GENOMIC DNA]</scope>
    <source>
        <strain evidence="2 3">TWF718</strain>
    </source>
</reference>